<dbReference type="AlphaFoldDB" id="A0A8H7KHZ7"/>
<dbReference type="EMBL" id="JABXXO010000004">
    <property type="protein sequence ID" value="KAF7779058.1"/>
    <property type="molecule type" value="Genomic_DNA"/>
</dbReference>
<evidence type="ECO:0000313" key="3">
    <source>
        <dbReference type="EMBL" id="KAF7779051.1"/>
    </source>
</evidence>
<organism evidence="2 5">
    <name type="scientific">Agaricus bisporus var. burnettii</name>
    <dbReference type="NCBI Taxonomy" id="192524"/>
    <lineage>
        <taxon>Eukaryota</taxon>
        <taxon>Fungi</taxon>
        <taxon>Dikarya</taxon>
        <taxon>Basidiomycota</taxon>
        <taxon>Agaricomycotina</taxon>
        <taxon>Agaricomycetes</taxon>
        <taxon>Agaricomycetidae</taxon>
        <taxon>Agaricales</taxon>
        <taxon>Agaricineae</taxon>
        <taxon>Agaricaceae</taxon>
        <taxon>Agaricus</taxon>
    </lineage>
</organism>
<comment type="caution">
    <text evidence="2">The sequence shown here is derived from an EMBL/GenBank/DDBJ whole genome shotgun (WGS) entry which is preliminary data.</text>
</comment>
<feature type="region of interest" description="Disordered" evidence="1">
    <location>
        <begin position="485"/>
        <end position="513"/>
    </location>
</feature>
<sequence length="977" mass="109883">MTKRRKRVVCTCTKCLQSTFIDSDGETVCGKLVARNTRINHCQKDNTCTNDENENLQNLRADEASRAYTTEGAGTASLAASVHMAVCMLITWLHLACGVSRATATITLKIFAIIVDALLHIDKATVPVPNAPKVSIPHDVRTAVSTLSLEPNIIRYVCCPKCFCRYSLQGLPETCTWKQTRRSRTCNEPLLVVRVTRRGPRIVPRLLYNVQSFESWLQFILSCPGVEDLVDKSYAHEISGSGLMFDIWDSPAWRSLGPFATTPGNLTFSFYIDWFNPFTNKIAGKVASCGAIIMTCLNLPYNIRHRPEYTFFAGITPPPHEPTITTISSLLDPIVTELQDLYVGKVIRTHRHPNGTLKRIAILPVIADLPAVRKALGFTSVTSRHFCSFCTLQHSDIESLDTASWEPRIGPRVRAAAQEWRQALTQKARQSLIDKNGIRWTPLHDLFYRDPVQHTTLGVMHNWLEGILQHHTRLKWGIGIPDRPRQQAKQLAQGQDNIESESESGSGGDTDTDVEMVNDELAALQMDSQHFNDTPQLPQRLRTSSGIFISGPGSDRGSEDSEYQFISDELDVLEDDDSSPPASLFDAEALSSVRRCIALAVIPSWIDRPPTNLGEKSHGKLKADNWLTLFTIFFPLVIPEIWHASESLRTKELLQNFCDLVACTHVVVSHSTSSAMADTFSNAYLRYRQSSHQLFPHLSSRPNHHYAMHIPDLLTFWGPLIKLSEFPYERHNGLLQNIKTNKHMWELDLTMLRQVCRRGRLCSLLRHSNRPDSKMLCEVISTLNGDVEAKASPSPAAELESHLPTAVYDLFLQRVQSKEPDYRDYRKLPHPPNSQILSPWGRPVKTVTHQTRGLSIYALHPGNSSISFKDDSGDICYGFIHFIWNHSLSEEASTYVAVSCHTNLSPEDALLNPYQELPELKCLVVYSHVPSLDTMERMVIVGVEQVKSQVAFYIRPPGTFGIQKETVVLVDSLHRNQ</sequence>
<evidence type="ECO:0000313" key="4">
    <source>
        <dbReference type="EMBL" id="KAF7779058.1"/>
    </source>
</evidence>
<protein>
    <recommendedName>
        <fullName evidence="6">Transposase family Tnp2 protein</fullName>
    </recommendedName>
</protein>
<evidence type="ECO:0000313" key="2">
    <source>
        <dbReference type="EMBL" id="KAF7776673.1"/>
    </source>
</evidence>
<dbReference type="EMBL" id="JABXXO010000004">
    <property type="protein sequence ID" value="KAF7779051.1"/>
    <property type="molecule type" value="Genomic_DNA"/>
</dbReference>
<evidence type="ECO:0000256" key="1">
    <source>
        <dbReference type="SAM" id="MobiDB-lite"/>
    </source>
</evidence>
<evidence type="ECO:0000313" key="5">
    <source>
        <dbReference type="Proteomes" id="UP000629468"/>
    </source>
</evidence>
<gene>
    <name evidence="3" type="ORF">Agabi119p4_3396</name>
    <name evidence="4" type="ORF">Agabi119p4_3403</name>
    <name evidence="2" type="ORF">Agabi119p4_5066</name>
</gene>
<dbReference type="PANTHER" id="PTHR46579">
    <property type="entry name" value="F5/8 TYPE C DOMAIN-CONTAINING PROTEIN-RELATED"/>
    <property type="match status" value="1"/>
</dbReference>
<accession>A0A8H7KHZ7</accession>
<evidence type="ECO:0008006" key="6">
    <source>
        <dbReference type="Google" id="ProtNLM"/>
    </source>
</evidence>
<name>A0A8H7KHZ7_AGABI</name>
<proteinExistence type="predicted"/>
<feature type="compositionally biased region" description="Polar residues" evidence="1">
    <location>
        <begin position="487"/>
        <end position="497"/>
    </location>
</feature>
<reference evidence="2 5" key="1">
    <citation type="journal article" name="Sci. Rep.">
        <title>Telomere-to-telomere assembled and centromere annotated genomes of the two main subspecies of the button mushroom Agaricus bisporus reveal especially polymorphic chromosome ends.</title>
        <authorList>
            <person name="Sonnenberg A.S.M."/>
            <person name="Sedaghat-Telgerd N."/>
            <person name="Lavrijssen B."/>
            <person name="Ohm R.A."/>
            <person name="Hendrickx P.M."/>
            <person name="Scholtmeijer K."/>
            <person name="Baars J.J.P."/>
            <person name="van Peer A."/>
        </authorList>
    </citation>
    <scope>NUCLEOTIDE SEQUENCE [LARGE SCALE GENOMIC DNA]</scope>
    <source>
        <strain evidence="2 5">H119_p4</strain>
    </source>
</reference>
<dbReference type="EMBL" id="JABXXO010000006">
    <property type="protein sequence ID" value="KAF7776673.1"/>
    <property type="molecule type" value="Genomic_DNA"/>
</dbReference>
<dbReference type="PANTHER" id="PTHR46579:SF1">
    <property type="entry name" value="F5_8 TYPE C DOMAIN-CONTAINING PROTEIN"/>
    <property type="match status" value="1"/>
</dbReference>
<dbReference type="Proteomes" id="UP000629468">
    <property type="component" value="Unassembled WGS sequence"/>
</dbReference>